<protein>
    <submittedName>
        <fullName evidence="4">Peptidase, M20/M25/M40 family</fullName>
    </submittedName>
</protein>
<dbReference type="PANTHER" id="PTHR12147">
    <property type="entry name" value="METALLOPEPTIDASE M28 FAMILY MEMBER"/>
    <property type="match status" value="1"/>
</dbReference>
<keyword evidence="2" id="KW-0472">Membrane</keyword>
<gene>
    <name evidence="4" type="ORF">STIAU_0003</name>
</gene>
<dbReference type="GO" id="GO:0008235">
    <property type="term" value="F:metalloexopeptidase activity"/>
    <property type="evidence" value="ECO:0007669"/>
    <property type="project" value="InterPro"/>
</dbReference>
<keyword evidence="2" id="KW-0812">Transmembrane</keyword>
<evidence type="ECO:0000313" key="4">
    <source>
        <dbReference type="EMBL" id="EAU62662.1"/>
    </source>
</evidence>
<dbReference type="InterPro" id="IPR007484">
    <property type="entry name" value="Peptidase_M28"/>
</dbReference>
<accession>Q08QA1</accession>
<feature type="region of interest" description="Disordered" evidence="1">
    <location>
        <begin position="24"/>
        <end position="62"/>
    </location>
</feature>
<keyword evidence="2" id="KW-1133">Transmembrane helix</keyword>
<dbReference type="SUPFAM" id="SSF53187">
    <property type="entry name" value="Zn-dependent exopeptidases"/>
    <property type="match status" value="1"/>
</dbReference>
<comment type="caution">
    <text evidence="4">The sequence shown here is derived from an EMBL/GenBank/DDBJ whole genome shotgun (WGS) entry which is preliminary data.</text>
</comment>
<dbReference type="PANTHER" id="PTHR12147:SF26">
    <property type="entry name" value="PEPTIDASE M28 DOMAIN-CONTAINING PROTEIN"/>
    <property type="match status" value="1"/>
</dbReference>
<evidence type="ECO:0000256" key="2">
    <source>
        <dbReference type="SAM" id="Phobius"/>
    </source>
</evidence>
<evidence type="ECO:0000313" key="5">
    <source>
        <dbReference type="Proteomes" id="UP000032702"/>
    </source>
</evidence>
<sequence length="826" mass="87952">MRRAGAGLGGRHRRLLRAGWALHPRHPADGAHQRGLPGQARPARSVPRAHHPGAGEAARGMSSLPSGLAPRAGLSLLLVGAVAVALATHRPPEALGQDAPPDVFSAARARQHLTWLAQSPRPVGSTRLIEVRRELLSLLAAMRVPAEVQTAEVLRLQGSAGTVLAATVHNIVAHLPGTEGRHAVLVSGHYDSVPSGPGAADDGSAVASMLEALRALRTGPPLKQDVIFLFTDAEEAGLLGAEGFRQHPLFSKVVLALNFEARGTRGPSLLFETTGPQGWLIQRFQETAPHPMGNSLAGEVYPYLGADTDLSIFGRAGVAGMNFAFIEGLIHYHTWLDSPEQLADGSLQHHGENLLTLTRALAAGDAPPRESPGRVYFNPVGAWLVSYPRAWALPLSVLLLVLEVLGTVGGARAGRLRLRGLALAVAGTVSGALAAAVLVTLAWNVTQNATGLDAFAQGDSHSPAPFQAGLLALVFVPFALLRRWGRNRIQDEEWGHGARLPWAVLAVVLTVLCPGASYLFAWPLLLALLIPYALRRGGDTPWKVGLVLTLGGVPLLLLITSTLYPLSSALGLSLAGVSLLLASLVLGLLHPALAWLVQGRWNTVAVGASAVGAVFLLSGAVAAGPRADRPWPESLAYWLDRDGKRAFWLAHEDTHGAWAAQFLGEAPPAKRFDEAMPWLETDVLYHEASLLPLPSARTRRVADDREGDVRTLTLQVDSPPGTAVLRFNLPPLEFLEVRVGQTPLPEAVLTAGRAEGVRIDYWQPPREGLPLTLKVRGEAPVRMRSSTISLNIPTLTESQRRPPSLMAAPFGFGFSDVTVITQTEAL</sequence>
<evidence type="ECO:0000256" key="1">
    <source>
        <dbReference type="SAM" id="MobiDB-lite"/>
    </source>
</evidence>
<dbReference type="Proteomes" id="UP000032702">
    <property type="component" value="Unassembled WGS sequence"/>
</dbReference>
<feature type="transmembrane region" description="Helical" evidence="2">
    <location>
        <begin position="502"/>
        <end position="530"/>
    </location>
</feature>
<feature type="transmembrane region" description="Helical" evidence="2">
    <location>
        <begin position="603"/>
        <end position="623"/>
    </location>
</feature>
<feature type="transmembrane region" description="Helical" evidence="2">
    <location>
        <begin position="464"/>
        <end position="481"/>
    </location>
</feature>
<proteinExistence type="predicted"/>
<evidence type="ECO:0000259" key="3">
    <source>
        <dbReference type="Pfam" id="PF04389"/>
    </source>
</evidence>
<feature type="transmembrane region" description="Helical" evidence="2">
    <location>
        <begin position="391"/>
        <end position="409"/>
    </location>
</feature>
<dbReference type="Pfam" id="PF04389">
    <property type="entry name" value="Peptidase_M28"/>
    <property type="match status" value="1"/>
</dbReference>
<reference evidence="4 5" key="1">
    <citation type="submission" date="2006-04" db="EMBL/GenBank/DDBJ databases">
        <authorList>
            <person name="Nierman W.C."/>
        </authorList>
    </citation>
    <scope>NUCLEOTIDE SEQUENCE [LARGE SCALE GENOMIC DNA]</scope>
    <source>
        <strain evidence="4 5">DW4/3-1</strain>
    </source>
</reference>
<name>Q08QA1_STIAD</name>
<dbReference type="EMBL" id="AAMD01000217">
    <property type="protein sequence ID" value="EAU62662.1"/>
    <property type="molecule type" value="Genomic_DNA"/>
</dbReference>
<dbReference type="Gene3D" id="3.40.630.10">
    <property type="entry name" value="Zn peptidases"/>
    <property type="match status" value="1"/>
</dbReference>
<feature type="domain" description="Peptidase M28" evidence="3">
    <location>
        <begin position="170"/>
        <end position="357"/>
    </location>
</feature>
<feature type="transmembrane region" description="Helical" evidence="2">
    <location>
        <begin position="542"/>
        <end position="560"/>
    </location>
</feature>
<dbReference type="GO" id="GO:0006508">
    <property type="term" value="P:proteolysis"/>
    <property type="evidence" value="ECO:0007669"/>
    <property type="project" value="InterPro"/>
</dbReference>
<dbReference type="PATRIC" id="fig|378806.16.peg.1446"/>
<dbReference type="AlphaFoldDB" id="Q08QA1"/>
<feature type="transmembrane region" description="Helical" evidence="2">
    <location>
        <begin position="572"/>
        <end position="597"/>
    </location>
</feature>
<organism evidence="4 5">
    <name type="scientific">Stigmatella aurantiaca (strain DW4/3-1)</name>
    <dbReference type="NCBI Taxonomy" id="378806"/>
    <lineage>
        <taxon>Bacteria</taxon>
        <taxon>Pseudomonadati</taxon>
        <taxon>Myxococcota</taxon>
        <taxon>Myxococcia</taxon>
        <taxon>Myxococcales</taxon>
        <taxon>Cystobacterineae</taxon>
        <taxon>Archangiaceae</taxon>
        <taxon>Stigmatella</taxon>
    </lineage>
</organism>
<dbReference type="InterPro" id="IPR045175">
    <property type="entry name" value="M28_fam"/>
</dbReference>
<feature type="transmembrane region" description="Helical" evidence="2">
    <location>
        <begin position="421"/>
        <end position="444"/>
    </location>
</feature>